<feature type="transmembrane region" description="Helical" evidence="2">
    <location>
        <begin position="26"/>
        <end position="44"/>
    </location>
</feature>
<reference evidence="3 4" key="1">
    <citation type="journal article" date="2016" name="Int. J. Syst. Evol. Microbiol.">
        <title>Descriptions of Anaerotaenia torta gen. nov., sp. nov. and Anaerocolumna cellulosilytica gen. nov., sp. nov. isolated from a methanogenic reactor of cattle waste.</title>
        <authorList>
            <person name="Uek A."/>
            <person name="Ohtaki Y."/>
            <person name="Kaku N."/>
            <person name="Ueki K."/>
        </authorList>
    </citation>
    <scope>NUCLEOTIDE SEQUENCE [LARGE SCALE GENOMIC DNA]</scope>
    <source>
        <strain evidence="3 4">SN021</strain>
    </source>
</reference>
<dbReference type="InterPro" id="IPR011105">
    <property type="entry name" value="Cell_wall_hydrolase_SleB"/>
</dbReference>
<feature type="compositionally biased region" description="Basic and acidic residues" evidence="1">
    <location>
        <begin position="128"/>
        <end position="144"/>
    </location>
</feature>
<dbReference type="Pfam" id="PF07486">
    <property type="entry name" value="Hydrolase_2"/>
    <property type="match status" value="1"/>
</dbReference>
<keyword evidence="2" id="KW-0472">Membrane</keyword>
<evidence type="ECO:0000313" key="3">
    <source>
        <dbReference type="EMBL" id="BCJ93362.1"/>
    </source>
</evidence>
<organism evidence="3 4">
    <name type="scientific">Anaerocolumna cellulosilytica</name>
    <dbReference type="NCBI Taxonomy" id="433286"/>
    <lineage>
        <taxon>Bacteria</taxon>
        <taxon>Bacillati</taxon>
        <taxon>Bacillota</taxon>
        <taxon>Clostridia</taxon>
        <taxon>Lachnospirales</taxon>
        <taxon>Lachnospiraceae</taxon>
        <taxon>Anaerocolumna</taxon>
    </lineage>
</organism>
<evidence type="ECO:0000256" key="2">
    <source>
        <dbReference type="SAM" id="Phobius"/>
    </source>
</evidence>
<dbReference type="EMBL" id="AP023367">
    <property type="protein sequence ID" value="BCJ93362.1"/>
    <property type="molecule type" value="Genomic_DNA"/>
</dbReference>
<keyword evidence="2" id="KW-0812">Transmembrane</keyword>
<evidence type="ECO:0000313" key="4">
    <source>
        <dbReference type="Proteomes" id="UP000515561"/>
    </source>
</evidence>
<dbReference type="Gene3D" id="1.10.10.2520">
    <property type="entry name" value="Cell wall hydrolase SleB, domain 1"/>
    <property type="match status" value="1"/>
</dbReference>
<dbReference type="KEGG" id="acel:acsn021_09310"/>
<proteinExistence type="predicted"/>
<feature type="region of interest" description="Disordered" evidence="1">
    <location>
        <begin position="121"/>
        <end position="212"/>
    </location>
</feature>
<gene>
    <name evidence="3" type="ORF">acsn021_09310</name>
</gene>
<dbReference type="InterPro" id="IPR042047">
    <property type="entry name" value="SleB_dom1"/>
</dbReference>
<dbReference type="GO" id="GO:0016787">
    <property type="term" value="F:hydrolase activity"/>
    <property type="evidence" value="ECO:0007669"/>
    <property type="project" value="InterPro"/>
</dbReference>
<name>A0A6S6R1E7_9FIRM</name>
<sequence>MLKIHSFLRRVKKPIRKLVPSHLGKYKISLAVIAYAMVTVLFILTPDYIYGSGKTNVETHVKAEKTHQVVPDIVEETANEAIVRFDQVYLNSQFILCDLTTDGTPVESSLLQKQSLAVEGGNNTYSVTDDKNDSNKETEKDKITAEQADAETMKKVDSGSTKENSRKETKSAVSSTANEQETESKKKAEEAKVAKEAEEKKADEKEKESDKRKDYVINLNEEEIEILQRIVEAEATGEDIKGKMLVANVILNRVNNKSFPNTVKGVVFQKNGNIYQFSPTKDGRYWSVKITKDTKKAVERVLQGEDYSKGALYFSARSRADKNSMRWFDRNLEFLFQYGGHEFFR</sequence>
<evidence type="ECO:0000256" key="1">
    <source>
        <dbReference type="SAM" id="MobiDB-lite"/>
    </source>
</evidence>
<protein>
    <submittedName>
        <fullName evidence="3">Uncharacterized protein</fullName>
    </submittedName>
</protein>
<dbReference type="Proteomes" id="UP000515561">
    <property type="component" value="Chromosome"/>
</dbReference>
<dbReference type="RefSeq" id="WP_243167765.1">
    <property type="nucleotide sequence ID" value="NZ_AP023367.1"/>
</dbReference>
<dbReference type="AlphaFoldDB" id="A0A6S6R1E7"/>
<keyword evidence="2" id="KW-1133">Transmembrane helix</keyword>
<feature type="compositionally biased region" description="Basic and acidic residues" evidence="1">
    <location>
        <begin position="182"/>
        <end position="212"/>
    </location>
</feature>
<accession>A0A6S6R1E7</accession>
<keyword evidence="4" id="KW-1185">Reference proteome</keyword>